<sequence>DQIKAVSFKDVVVSGRELSGALITALINVYIKDSASVDTVSGHLRDICPLLYSSDDSICSK</sequence>
<name>A0ABD0QAD2_CIRMR</name>
<dbReference type="Proteomes" id="UP001529510">
    <property type="component" value="Unassembled WGS sequence"/>
</dbReference>
<comment type="subcellular location">
    <subcellularLocation>
        <location evidence="1">Nucleus</location>
        <location evidence="1">Nuclear pore complex</location>
    </subcellularLocation>
</comment>
<comment type="caution">
    <text evidence="6">The sequence shown here is derived from an EMBL/GenBank/DDBJ whole genome shotgun (WGS) entry which is preliminary data.</text>
</comment>
<dbReference type="InterPro" id="IPR004870">
    <property type="entry name" value="Nucleoporin_Nup155"/>
</dbReference>
<keyword evidence="3" id="KW-0906">Nuclear pore complex</keyword>
<keyword evidence="7" id="KW-1185">Reference proteome</keyword>
<evidence type="ECO:0000259" key="5">
    <source>
        <dbReference type="Pfam" id="PF03177"/>
    </source>
</evidence>
<keyword evidence="3" id="KW-0509">mRNA transport</keyword>
<keyword evidence="3" id="KW-0653">Protein transport</keyword>
<evidence type="ECO:0000256" key="2">
    <source>
        <dbReference type="ARBA" id="ARBA00022448"/>
    </source>
</evidence>
<keyword evidence="2" id="KW-0813">Transport</keyword>
<dbReference type="AlphaFoldDB" id="A0ABD0QAD2"/>
<feature type="non-terminal residue" evidence="6">
    <location>
        <position position="1"/>
    </location>
</feature>
<feature type="non-terminal residue" evidence="6">
    <location>
        <position position="61"/>
    </location>
</feature>
<gene>
    <name evidence="6" type="ORF">M9458_022489</name>
</gene>
<protein>
    <recommendedName>
        <fullName evidence="5">Nucleoporin Nup133/Nup155-like C-terminal domain-containing protein</fullName>
    </recommendedName>
</protein>
<evidence type="ECO:0000256" key="3">
    <source>
        <dbReference type="ARBA" id="ARBA00023132"/>
    </source>
</evidence>
<accession>A0ABD0QAD2</accession>
<dbReference type="GO" id="GO:0005643">
    <property type="term" value="C:nuclear pore"/>
    <property type="evidence" value="ECO:0007669"/>
    <property type="project" value="UniProtKB-SubCell"/>
</dbReference>
<evidence type="ECO:0000256" key="1">
    <source>
        <dbReference type="ARBA" id="ARBA00004567"/>
    </source>
</evidence>
<evidence type="ECO:0000256" key="4">
    <source>
        <dbReference type="ARBA" id="ARBA00023242"/>
    </source>
</evidence>
<evidence type="ECO:0000313" key="7">
    <source>
        <dbReference type="Proteomes" id="UP001529510"/>
    </source>
</evidence>
<proteinExistence type="predicted"/>
<evidence type="ECO:0000313" key="6">
    <source>
        <dbReference type="EMBL" id="KAL0183114.1"/>
    </source>
</evidence>
<dbReference type="PANTHER" id="PTHR10350:SF6">
    <property type="entry name" value="NUCLEAR PORE COMPLEX PROTEIN NUP155"/>
    <property type="match status" value="1"/>
</dbReference>
<dbReference type="EMBL" id="JAMKFB020000010">
    <property type="protein sequence ID" value="KAL0183114.1"/>
    <property type="molecule type" value="Genomic_DNA"/>
</dbReference>
<dbReference type="Gene3D" id="1.20.58.1780">
    <property type="match status" value="1"/>
</dbReference>
<dbReference type="InterPro" id="IPR007187">
    <property type="entry name" value="Nucleoporin_Nup133/Nup155_C"/>
</dbReference>
<dbReference type="Pfam" id="PF03177">
    <property type="entry name" value="Nucleoporin_C"/>
    <property type="match status" value="1"/>
</dbReference>
<keyword evidence="3" id="KW-0811">Translocation</keyword>
<feature type="domain" description="Nucleoporin Nup133/Nup155-like C-terminal" evidence="5">
    <location>
        <begin position="2"/>
        <end position="61"/>
    </location>
</feature>
<keyword evidence="4" id="KW-0539">Nucleus</keyword>
<dbReference type="PANTHER" id="PTHR10350">
    <property type="entry name" value="NUCLEAR PORE COMPLEX PROTEIN NUP155"/>
    <property type="match status" value="1"/>
</dbReference>
<reference evidence="6 7" key="1">
    <citation type="submission" date="2024-05" db="EMBL/GenBank/DDBJ databases">
        <title>Genome sequencing and assembly of Indian major carp, Cirrhinus mrigala (Hamilton, 1822).</title>
        <authorList>
            <person name="Mohindra V."/>
            <person name="Chowdhury L.M."/>
            <person name="Lal K."/>
            <person name="Jena J.K."/>
        </authorList>
    </citation>
    <scope>NUCLEOTIDE SEQUENCE [LARGE SCALE GENOMIC DNA]</scope>
    <source>
        <strain evidence="6">CM1030</strain>
        <tissue evidence="6">Blood</tissue>
    </source>
</reference>
<organism evidence="6 7">
    <name type="scientific">Cirrhinus mrigala</name>
    <name type="common">Mrigala</name>
    <dbReference type="NCBI Taxonomy" id="683832"/>
    <lineage>
        <taxon>Eukaryota</taxon>
        <taxon>Metazoa</taxon>
        <taxon>Chordata</taxon>
        <taxon>Craniata</taxon>
        <taxon>Vertebrata</taxon>
        <taxon>Euteleostomi</taxon>
        <taxon>Actinopterygii</taxon>
        <taxon>Neopterygii</taxon>
        <taxon>Teleostei</taxon>
        <taxon>Ostariophysi</taxon>
        <taxon>Cypriniformes</taxon>
        <taxon>Cyprinidae</taxon>
        <taxon>Labeoninae</taxon>
        <taxon>Labeonini</taxon>
        <taxon>Cirrhinus</taxon>
    </lineage>
</organism>